<dbReference type="RefSeq" id="WP_090432946.1">
    <property type="nucleotide sequence ID" value="NZ_FNJJ01000012.1"/>
</dbReference>
<evidence type="ECO:0000256" key="2">
    <source>
        <dbReference type="ARBA" id="ARBA00022448"/>
    </source>
</evidence>
<dbReference type="OrthoDB" id="9810457at2"/>
<dbReference type="GO" id="GO:0016020">
    <property type="term" value="C:membrane"/>
    <property type="evidence" value="ECO:0007669"/>
    <property type="project" value="UniProtKB-SubCell"/>
</dbReference>
<dbReference type="GeneID" id="300933195"/>
<feature type="transmembrane region" description="Helical" evidence="7">
    <location>
        <begin position="65"/>
        <end position="84"/>
    </location>
</feature>
<dbReference type="GO" id="GO:0055085">
    <property type="term" value="P:transmembrane transport"/>
    <property type="evidence" value="ECO:0007669"/>
    <property type="project" value="InterPro"/>
</dbReference>
<keyword evidence="3" id="KW-1003">Cell membrane</keyword>
<feature type="transmembrane region" description="Helical" evidence="7">
    <location>
        <begin position="96"/>
        <end position="118"/>
    </location>
</feature>
<feature type="transmembrane region" description="Helical" evidence="7">
    <location>
        <begin position="230"/>
        <end position="249"/>
    </location>
</feature>
<evidence type="ECO:0000256" key="4">
    <source>
        <dbReference type="ARBA" id="ARBA00022692"/>
    </source>
</evidence>
<feature type="transmembrane region" description="Helical" evidence="7">
    <location>
        <begin position="124"/>
        <end position="145"/>
    </location>
</feature>
<name>A0A1H0XC47_9GAMM</name>
<evidence type="ECO:0000256" key="3">
    <source>
        <dbReference type="ARBA" id="ARBA00022475"/>
    </source>
</evidence>
<dbReference type="InterPro" id="IPR004776">
    <property type="entry name" value="Mem_transp_PIN-like"/>
</dbReference>
<keyword evidence="6 7" id="KW-0472">Membrane</keyword>
<feature type="transmembrane region" description="Helical" evidence="7">
    <location>
        <begin position="6"/>
        <end position="27"/>
    </location>
</feature>
<accession>A0A1H0XC47</accession>
<dbReference type="PANTHER" id="PTHR36838:SF1">
    <property type="entry name" value="SLR1864 PROTEIN"/>
    <property type="match status" value="1"/>
</dbReference>
<dbReference type="AlphaFoldDB" id="A0A1H0XC47"/>
<evidence type="ECO:0000256" key="6">
    <source>
        <dbReference type="ARBA" id="ARBA00023136"/>
    </source>
</evidence>
<protein>
    <recommendedName>
        <fullName evidence="10">Permease</fullName>
    </recommendedName>
</protein>
<feature type="transmembrane region" description="Helical" evidence="7">
    <location>
        <begin position="198"/>
        <end position="218"/>
    </location>
</feature>
<gene>
    <name evidence="8" type="ORF">SAMN05216213_112104</name>
</gene>
<dbReference type="EMBL" id="FNJJ01000012">
    <property type="protein sequence ID" value="SDQ00508.1"/>
    <property type="molecule type" value="Genomic_DNA"/>
</dbReference>
<evidence type="ECO:0000256" key="1">
    <source>
        <dbReference type="ARBA" id="ARBA00004141"/>
    </source>
</evidence>
<evidence type="ECO:0000256" key="5">
    <source>
        <dbReference type="ARBA" id="ARBA00022989"/>
    </source>
</evidence>
<dbReference type="Pfam" id="PF03547">
    <property type="entry name" value="Mem_trans"/>
    <property type="match status" value="1"/>
</dbReference>
<feature type="transmembrane region" description="Helical" evidence="7">
    <location>
        <begin position="255"/>
        <end position="275"/>
    </location>
</feature>
<dbReference type="Proteomes" id="UP000199460">
    <property type="component" value="Unassembled WGS sequence"/>
</dbReference>
<evidence type="ECO:0000256" key="7">
    <source>
        <dbReference type="SAM" id="Phobius"/>
    </source>
</evidence>
<feature type="transmembrane region" description="Helical" evidence="7">
    <location>
        <begin position="166"/>
        <end position="186"/>
    </location>
</feature>
<evidence type="ECO:0000313" key="8">
    <source>
        <dbReference type="EMBL" id="SDQ00508.1"/>
    </source>
</evidence>
<comment type="subcellular location">
    <subcellularLocation>
        <location evidence="1">Membrane</location>
        <topology evidence="1">Multi-pass membrane protein</topology>
    </subcellularLocation>
</comment>
<feature type="transmembrane region" description="Helical" evidence="7">
    <location>
        <begin position="287"/>
        <end position="309"/>
    </location>
</feature>
<feature type="transmembrane region" description="Helical" evidence="7">
    <location>
        <begin position="34"/>
        <end position="53"/>
    </location>
</feature>
<keyword evidence="9" id="KW-1185">Reference proteome</keyword>
<dbReference type="PANTHER" id="PTHR36838">
    <property type="entry name" value="AUXIN EFFLUX CARRIER FAMILY PROTEIN"/>
    <property type="match status" value="1"/>
</dbReference>
<proteinExistence type="predicted"/>
<evidence type="ECO:0000313" key="9">
    <source>
        <dbReference type="Proteomes" id="UP000199460"/>
    </source>
</evidence>
<keyword evidence="4 7" id="KW-0812">Transmembrane</keyword>
<organism evidence="8 9">
    <name type="scientific">Ectopseudomonas guguanensis</name>
    <dbReference type="NCBI Taxonomy" id="1198456"/>
    <lineage>
        <taxon>Bacteria</taxon>
        <taxon>Pseudomonadati</taxon>
        <taxon>Pseudomonadota</taxon>
        <taxon>Gammaproteobacteria</taxon>
        <taxon>Pseudomonadales</taxon>
        <taxon>Pseudomonadaceae</taxon>
        <taxon>Ectopseudomonas</taxon>
    </lineage>
</organism>
<keyword evidence="2" id="KW-0813">Transport</keyword>
<reference evidence="9" key="1">
    <citation type="submission" date="2016-10" db="EMBL/GenBank/DDBJ databases">
        <authorList>
            <person name="Varghese N."/>
            <person name="Submissions S."/>
        </authorList>
    </citation>
    <scope>NUCLEOTIDE SEQUENCE [LARGE SCALE GENOMIC DNA]</scope>
    <source>
        <strain evidence="9">JCM 18416</strain>
    </source>
</reference>
<evidence type="ECO:0008006" key="10">
    <source>
        <dbReference type="Google" id="ProtNLM"/>
    </source>
</evidence>
<keyword evidence="5 7" id="KW-1133">Transmembrane helix</keyword>
<sequence length="315" mass="32998">MLAVLSITAPIFIIIGLGFLSARIGLVNREQARGMGTFVIHFALPSLVFKALAERSLGEVLNWPYLAAYALASLSLFGFGLLLARRWRGQGLSSSAILAMGMSVSNSAFIGYPIAVMVTGPTAALAMALGMLVENLLMIPLALAMAEAGQQQGRGLAVLRETASRLLRNPMIIAIVLGLAVSLLELRLPVVASRVIEMLAGATAPVALFVIGAALNGLKVGGTAADVAQTSIGKLLLHPLLMFAALWLMPGVDSTLMVTGVLFACAPMMSVFPILGQRFGLEERCAAALVVCTVLAFFSVSVVLALLRWQGLLPG</sequence>